<keyword evidence="2" id="KW-1185">Reference proteome</keyword>
<comment type="caution">
    <text evidence="1">The sequence shown here is derived from an EMBL/GenBank/DDBJ whole genome shotgun (WGS) entry which is preliminary data.</text>
</comment>
<proteinExistence type="predicted"/>
<dbReference type="Gene3D" id="1.25.40.10">
    <property type="entry name" value="Tetratricopeptide repeat domain"/>
    <property type="match status" value="2"/>
</dbReference>
<reference evidence="1 2" key="1">
    <citation type="submission" date="2021-02" db="EMBL/GenBank/DDBJ databases">
        <authorList>
            <person name="Han P."/>
        </authorList>
    </citation>
    <scope>NUCLEOTIDE SEQUENCE [LARGE SCALE GENOMIC DNA]</scope>
    <source>
        <strain evidence="1">Candidatus Nitrospira sp. ZN2</strain>
    </source>
</reference>
<name>A0ABM8RIK4_9BACT</name>
<dbReference type="Pfam" id="PF14559">
    <property type="entry name" value="TPR_19"/>
    <property type="match status" value="1"/>
</dbReference>
<evidence type="ECO:0000313" key="2">
    <source>
        <dbReference type="Proteomes" id="UP000675880"/>
    </source>
</evidence>
<gene>
    <name evidence="1" type="ORF">NSPZN2_30361</name>
</gene>
<dbReference type="Proteomes" id="UP000675880">
    <property type="component" value="Unassembled WGS sequence"/>
</dbReference>
<evidence type="ECO:0000313" key="1">
    <source>
        <dbReference type="EMBL" id="CAE6755029.1"/>
    </source>
</evidence>
<dbReference type="SUPFAM" id="SSF48452">
    <property type="entry name" value="TPR-like"/>
    <property type="match status" value="1"/>
</dbReference>
<dbReference type="EMBL" id="CAJNBJ010000016">
    <property type="protein sequence ID" value="CAE6755029.1"/>
    <property type="molecule type" value="Genomic_DNA"/>
</dbReference>
<sequence length="218" mass="24341">MAGQDVLPLDYPQSLERDLAALLSRLSAQGDEPKALLEGAELYMQIADDLFSDEGQRQLAYEAGAAMAKRALYIDPRQAHAHFLYAATLGSAERLKGIADAGLVLNDIKRHLREALAIDPTHPQALQMMGGLYAELPWVLGGSEAEAESYLRRAIEADGRYTNAHLILARLLMKQRRFAEARLHLQAVIDVQQPHYPYSWMRLFKPEAERLLKALPPS</sequence>
<protein>
    <submittedName>
        <fullName evidence="1">TPR_REGION domain-containing protein</fullName>
    </submittedName>
</protein>
<organism evidence="1 2">
    <name type="scientific">Nitrospira defluvii</name>
    <dbReference type="NCBI Taxonomy" id="330214"/>
    <lineage>
        <taxon>Bacteria</taxon>
        <taxon>Pseudomonadati</taxon>
        <taxon>Nitrospirota</taxon>
        <taxon>Nitrospiria</taxon>
        <taxon>Nitrospirales</taxon>
        <taxon>Nitrospiraceae</taxon>
        <taxon>Nitrospira</taxon>
    </lineage>
</organism>
<dbReference type="InterPro" id="IPR011990">
    <property type="entry name" value="TPR-like_helical_dom_sf"/>
</dbReference>
<accession>A0ABM8RIK4</accession>